<dbReference type="InterPro" id="IPR036305">
    <property type="entry name" value="RGS_sf"/>
</dbReference>
<keyword evidence="5" id="KW-1185">Reference proteome</keyword>
<dbReference type="OrthoDB" id="3232309at2759"/>
<evidence type="ECO:0000256" key="1">
    <source>
        <dbReference type="SAM" id="MobiDB-lite"/>
    </source>
</evidence>
<dbReference type="PANTHER" id="PTHR39466:SF1">
    <property type="entry name" value="RGS DOMAIN-CONTAINING PROTEIN"/>
    <property type="match status" value="1"/>
</dbReference>
<accession>A0A8K0UL49</accession>
<gene>
    <name evidence="4" type="ORF">BXZ70DRAFT_1009622</name>
</gene>
<feature type="compositionally biased region" description="Basic and acidic residues" evidence="1">
    <location>
        <begin position="447"/>
        <end position="460"/>
    </location>
</feature>
<dbReference type="SUPFAM" id="SSF48097">
    <property type="entry name" value="Regulator of G-protein signaling, RGS"/>
    <property type="match status" value="1"/>
</dbReference>
<dbReference type="InterPro" id="IPR016137">
    <property type="entry name" value="RGS"/>
</dbReference>
<dbReference type="PANTHER" id="PTHR39466">
    <property type="entry name" value="RGS DOMAIN-CONTAINING PROTEIN"/>
    <property type="match status" value="1"/>
</dbReference>
<evidence type="ECO:0000256" key="2">
    <source>
        <dbReference type="SAM" id="Phobius"/>
    </source>
</evidence>
<dbReference type="AlphaFoldDB" id="A0A8K0UL49"/>
<feature type="compositionally biased region" description="Low complexity" evidence="1">
    <location>
        <begin position="336"/>
        <end position="362"/>
    </location>
</feature>
<evidence type="ECO:0000259" key="3">
    <source>
        <dbReference type="PROSITE" id="PS50132"/>
    </source>
</evidence>
<name>A0A8K0UL49_9AGAR</name>
<sequence>MRCNWWEPSPLASISLDQLVAGHTCDPISLADFEAYLQYKEHTLENLQFVIWFQSYRARFFDLAPAVQALSPGPAKFTFNPPDSARLQKRVEESGKMYEALTLQRLQSRTHQLNSPISPISPTSFCSSSTSPMDHIHSMSSPLLKQRPQTFLGSFQPLQREYLDKQPMRKECAAVLQTFIISGAPKELSLSDEMREMVLKDATWNTHPDVFLAVYEQIYDTLSTQSLPRFLALSSTNVNLPKALYWYAFGVAYILFALVIFICTALLGPTSVRKRAWRCFSIPFSSLGSMLLYSGYKGLCTEVWSRGRAQLRPWELQLYGETVDDEENTVTHQLVSGSGLSSSSSSRGNGGLNSSSTTVNVNGSGGGSGKAKAKGKEDEEFGHELATLRNGVDVGVGVEPDTTNTDAPSSLSLSVVTTSSKLTAPPSSSSSPFSSPPSLLETPKNNKHSEDPQKAEKEEVTTTVKPKMFGPERPLLDPRIRRVHALIVRDMALVGVVWTTVWVVLVCCVPARGVRGVE</sequence>
<keyword evidence="2" id="KW-1133">Transmembrane helix</keyword>
<feature type="transmembrane region" description="Helical" evidence="2">
    <location>
        <begin position="491"/>
        <end position="512"/>
    </location>
</feature>
<dbReference type="PROSITE" id="PS50132">
    <property type="entry name" value="RGS"/>
    <property type="match status" value="1"/>
</dbReference>
<dbReference type="Pfam" id="PF00615">
    <property type="entry name" value="RGS"/>
    <property type="match status" value="1"/>
</dbReference>
<keyword evidence="2" id="KW-0812">Transmembrane</keyword>
<protein>
    <recommendedName>
        <fullName evidence="3">RGS domain-containing protein</fullName>
    </recommendedName>
</protein>
<dbReference type="Proteomes" id="UP000813824">
    <property type="component" value="Unassembled WGS sequence"/>
</dbReference>
<proteinExistence type="predicted"/>
<dbReference type="EMBL" id="JAEVFJ010000023">
    <property type="protein sequence ID" value="KAH8096619.1"/>
    <property type="molecule type" value="Genomic_DNA"/>
</dbReference>
<feature type="compositionally biased region" description="Low complexity" evidence="1">
    <location>
        <begin position="409"/>
        <end position="443"/>
    </location>
</feature>
<feature type="domain" description="RGS" evidence="3">
    <location>
        <begin position="151"/>
        <end position="231"/>
    </location>
</feature>
<organism evidence="4 5">
    <name type="scientific">Cristinia sonorae</name>
    <dbReference type="NCBI Taxonomy" id="1940300"/>
    <lineage>
        <taxon>Eukaryota</taxon>
        <taxon>Fungi</taxon>
        <taxon>Dikarya</taxon>
        <taxon>Basidiomycota</taxon>
        <taxon>Agaricomycotina</taxon>
        <taxon>Agaricomycetes</taxon>
        <taxon>Agaricomycetidae</taxon>
        <taxon>Agaricales</taxon>
        <taxon>Pleurotineae</taxon>
        <taxon>Stephanosporaceae</taxon>
        <taxon>Cristinia</taxon>
    </lineage>
</organism>
<feature type="transmembrane region" description="Helical" evidence="2">
    <location>
        <begin position="244"/>
        <end position="268"/>
    </location>
</feature>
<comment type="caution">
    <text evidence="4">The sequence shown here is derived from an EMBL/GenBank/DDBJ whole genome shotgun (WGS) entry which is preliminary data.</text>
</comment>
<dbReference type="InterPro" id="IPR044926">
    <property type="entry name" value="RGS_subdomain_2"/>
</dbReference>
<feature type="region of interest" description="Disordered" evidence="1">
    <location>
        <begin position="335"/>
        <end position="461"/>
    </location>
</feature>
<dbReference type="Gene3D" id="1.10.167.10">
    <property type="entry name" value="Regulator of G-protein Signalling 4, domain 2"/>
    <property type="match status" value="1"/>
</dbReference>
<evidence type="ECO:0000313" key="4">
    <source>
        <dbReference type="EMBL" id="KAH8096619.1"/>
    </source>
</evidence>
<evidence type="ECO:0000313" key="5">
    <source>
        <dbReference type="Proteomes" id="UP000813824"/>
    </source>
</evidence>
<reference evidence="4" key="1">
    <citation type="journal article" date="2021" name="New Phytol.">
        <title>Evolutionary innovations through gain and loss of genes in the ectomycorrhizal Boletales.</title>
        <authorList>
            <person name="Wu G."/>
            <person name="Miyauchi S."/>
            <person name="Morin E."/>
            <person name="Kuo A."/>
            <person name="Drula E."/>
            <person name="Varga T."/>
            <person name="Kohler A."/>
            <person name="Feng B."/>
            <person name="Cao Y."/>
            <person name="Lipzen A."/>
            <person name="Daum C."/>
            <person name="Hundley H."/>
            <person name="Pangilinan J."/>
            <person name="Johnson J."/>
            <person name="Barry K."/>
            <person name="LaButti K."/>
            <person name="Ng V."/>
            <person name="Ahrendt S."/>
            <person name="Min B."/>
            <person name="Choi I.G."/>
            <person name="Park H."/>
            <person name="Plett J.M."/>
            <person name="Magnuson J."/>
            <person name="Spatafora J.W."/>
            <person name="Nagy L.G."/>
            <person name="Henrissat B."/>
            <person name="Grigoriev I.V."/>
            <person name="Yang Z.L."/>
            <person name="Xu J."/>
            <person name="Martin F.M."/>
        </authorList>
    </citation>
    <scope>NUCLEOTIDE SEQUENCE</scope>
    <source>
        <strain evidence="4">KKN 215</strain>
    </source>
</reference>
<keyword evidence="2" id="KW-0472">Membrane</keyword>